<dbReference type="Proteomes" id="UP000014140">
    <property type="component" value="Unassembled WGS sequence"/>
</dbReference>
<evidence type="ECO:0000313" key="1">
    <source>
        <dbReference type="EMBL" id="EOS18691.1"/>
    </source>
</evidence>
<dbReference type="AlphaFoldDB" id="S0GJZ4"/>
<dbReference type="PATRIC" id="fig|1235789.3.peg.1688"/>
<reference evidence="1 2" key="1">
    <citation type="submission" date="2013-04" db="EMBL/GenBank/DDBJ databases">
        <title>The Genome Sequence of Parabacteroides goldsteinii dnLKV18.</title>
        <authorList>
            <consortium name="The Broad Institute Genomics Platform"/>
            <consortium name="The Broad Institute Genome Sequencing Center for Infectious Disease"/>
            <person name="Earl A."/>
            <person name="Xavier R."/>
            <person name="Kuhn K."/>
            <person name="Stappenbeck T."/>
            <person name="Walker B."/>
            <person name="Young S."/>
            <person name="Zeng Q."/>
            <person name="Gargeya S."/>
            <person name="Fitzgerald M."/>
            <person name="Haas B."/>
            <person name="Abouelleil A."/>
            <person name="Allen A.W."/>
            <person name="Alvarado L."/>
            <person name="Arachchi H.M."/>
            <person name="Berlin A.M."/>
            <person name="Chapman S.B."/>
            <person name="Gainer-Dewar J."/>
            <person name="Goldberg J."/>
            <person name="Griggs A."/>
            <person name="Gujja S."/>
            <person name="Hansen M."/>
            <person name="Howarth C."/>
            <person name="Imamovic A."/>
            <person name="Ireland A."/>
            <person name="Larimer J."/>
            <person name="McCowan C."/>
            <person name="Murphy C."/>
            <person name="Pearson M."/>
            <person name="Poon T.W."/>
            <person name="Priest M."/>
            <person name="Roberts A."/>
            <person name="Saif S."/>
            <person name="Shea T."/>
            <person name="Sisk P."/>
            <person name="Sykes S."/>
            <person name="Wortman J."/>
            <person name="Nusbaum C."/>
            <person name="Birren B."/>
        </authorList>
    </citation>
    <scope>NUCLEOTIDE SEQUENCE [LARGE SCALE GENOMIC DNA]</scope>
    <source>
        <strain evidence="2">dnLKV18</strain>
    </source>
</reference>
<evidence type="ECO:0000313" key="2">
    <source>
        <dbReference type="Proteomes" id="UP000014140"/>
    </source>
</evidence>
<accession>S0GJZ4</accession>
<gene>
    <name evidence="1" type="ORF">C803_01693</name>
</gene>
<sequence>MYTKLKELFGTKTPSVRMFKSLLGNLPESEQLIYKKAAVDTAFCDWENTPERYRLFLGDLFQHHWQKTLDYLLNKTVFGLLGYDLQQPELLRKVFSLLEGKKENGFMPSYLHLSFVYLLAFHENKSVEYFGDLLREGITSDDLCELFDLWNADNESGHLPAD</sequence>
<organism evidence="1 2">
    <name type="scientific">Parabacteroides goldsteinii dnLKV18</name>
    <dbReference type="NCBI Taxonomy" id="1235789"/>
    <lineage>
        <taxon>Bacteria</taxon>
        <taxon>Pseudomonadati</taxon>
        <taxon>Bacteroidota</taxon>
        <taxon>Bacteroidia</taxon>
        <taxon>Bacteroidales</taxon>
        <taxon>Tannerellaceae</taxon>
        <taxon>Parabacteroides</taxon>
    </lineage>
</organism>
<keyword evidence="2" id="KW-1185">Reference proteome</keyword>
<comment type="caution">
    <text evidence="1">The sequence shown here is derived from an EMBL/GenBank/DDBJ whole genome shotgun (WGS) entry which is preliminary data.</text>
</comment>
<dbReference type="EMBL" id="ASSQ01000009">
    <property type="protein sequence ID" value="EOS18691.1"/>
    <property type="molecule type" value="Genomic_DNA"/>
</dbReference>
<protein>
    <submittedName>
        <fullName evidence="1">Uncharacterized protein</fullName>
    </submittedName>
</protein>
<proteinExistence type="predicted"/>
<dbReference type="HOGENOM" id="CLU_129828_1_0_10"/>
<name>S0GJZ4_9BACT</name>